<evidence type="ECO:0000313" key="1">
    <source>
        <dbReference type="EMBL" id="MBX42591.1"/>
    </source>
</evidence>
<dbReference type="EMBL" id="GGEC01062107">
    <property type="protein sequence ID" value="MBX42591.1"/>
    <property type="molecule type" value="Transcribed_RNA"/>
</dbReference>
<proteinExistence type="predicted"/>
<accession>A0A2P2NJC2</accession>
<protein>
    <submittedName>
        <fullName evidence="1">Uncharacterized protein</fullName>
    </submittedName>
</protein>
<reference evidence="1" key="1">
    <citation type="submission" date="2018-02" db="EMBL/GenBank/DDBJ databases">
        <title>Rhizophora mucronata_Transcriptome.</title>
        <authorList>
            <person name="Meera S.P."/>
            <person name="Sreeshan A."/>
            <person name="Augustine A."/>
        </authorList>
    </citation>
    <scope>NUCLEOTIDE SEQUENCE</scope>
    <source>
        <tissue evidence="1">Leaf</tissue>
    </source>
</reference>
<sequence length="23" mass="2610">MGLDVEAGRRLRATLKQTSRTLH</sequence>
<name>A0A2P2NJC2_RHIMU</name>
<dbReference type="AlphaFoldDB" id="A0A2P2NJC2"/>
<organism evidence="1">
    <name type="scientific">Rhizophora mucronata</name>
    <name type="common">Asiatic mangrove</name>
    <dbReference type="NCBI Taxonomy" id="61149"/>
    <lineage>
        <taxon>Eukaryota</taxon>
        <taxon>Viridiplantae</taxon>
        <taxon>Streptophyta</taxon>
        <taxon>Embryophyta</taxon>
        <taxon>Tracheophyta</taxon>
        <taxon>Spermatophyta</taxon>
        <taxon>Magnoliopsida</taxon>
        <taxon>eudicotyledons</taxon>
        <taxon>Gunneridae</taxon>
        <taxon>Pentapetalae</taxon>
        <taxon>rosids</taxon>
        <taxon>fabids</taxon>
        <taxon>Malpighiales</taxon>
        <taxon>Rhizophoraceae</taxon>
        <taxon>Rhizophora</taxon>
    </lineage>
</organism>